<dbReference type="GO" id="GO:0003723">
    <property type="term" value="F:RNA binding"/>
    <property type="evidence" value="ECO:0007669"/>
    <property type="project" value="InterPro"/>
</dbReference>
<dbReference type="EMBL" id="FNZE01000011">
    <property type="protein sequence ID" value="SEJ57331.1"/>
    <property type="molecule type" value="Genomic_DNA"/>
</dbReference>
<dbReference type="InterPro" id="IPR003751">
    <property type="entry name" value="CsrA"/>
</dbReference>
<gene>
    <name evidence="2" type="ORF">SAMN05216201_11144</name>
</gene>
<evidence type="ECO:0000256" key="1">
    <source>
        <dbReference type="ARBA" id="ARBA00023159"/>
    </source>
</evidence>
<dbReference type="Gene3D" id="2.60.40.4380">
    <property type="entry name" value="Translational regulator CsrA"/>
    <property type="match status" value="1"/>
</dbReference>
<dbReference type="GO" id="GO:0006402">
    <property type="term" value="P:mRNA catabolic process"/>
    <property type="evidence" value="ECO:0007669"/>
    <property type="project" value="InterPro"/>
</dbReference>
<dbReference type="AlphaFoldDB" id="A0A1H6ZVG2"/>
<dbReference type="InterPro" id="IPR036107">
    <property type="entry name" value="CsrA_sf"/>
</dbReference>
<dbReference type="RefSeq" id="WP_090311986.1">
    <property type="nucleotide sequence ID" value="NZ_FNZE01000011.1"/>
</dbReference>
<keyword evidence="3" id="KW-1185">Reference proteome</keyword>
<dbReference type="Pfam" id="PF02599">
    <property type="entry name" value="CsrA"/>
    <property type="match status" value="1"/>
</dbReference>
<reference evidence="3" key="1">
    <citation type="submission" date="2016-10" db="EMBL/GenBank/DDBJ databases">
        <authorList>
            <person name="Varghese N."/>
            <person name="Submissions S."/>
        </authorList>
    </citation>
    <scope>NUCLEOTIDE SEQUENCE [LARGE SCALE GENOMIC DNA]</scope>
    <source>
        <strain evidence="3">LMG 25967</strain>
    </source>
</reference>
<dbReference type="OrthoDB" id="7026991at2"/>
<keyword evidence="1" id="KW-0010">Activator</keyword>
<dbReference type="STRING" id="915471.SAMN05216201_11144"/>
<proteinExistence type="predicted"/>
<protein>
    <submittedName>
        <fullName evidence="2">Carbon storage regulator, CsrA</fullName>
    </submittedName>
</protein>
<accession>A0A1H6ZVG2</accession>
<evidence type="ECO:0000313" key="2">
    <source>
        <dbReference type="EMBL" id="SEJ57331.1"/>
    </source>
</evidence>
<name>A0A1H6ZVG2_9PSED</name>
<evidence type="ECO:0000313" key="3">
    <source>
        <dbReference type="Proteomes" id="UP000242930"/>
    </source>
</evidence>
<organism evidence="2 3">
    <name type="scientific">Pseudomonas linyingensis</name>
    <dbReference type="NCBI Taxonomy" id="915471"/>
    <lineage>
        <taxon>Bacteria</taxon>
        <taxon>Pseudomonadati</taxon>
        <taxon>Pseudomonadota</taxon>
        <taxon>Gammaproteobacteria</taxon>
        <taxon>Pseudomonadales</taxon>
        <taxon>Pseudomonadaceae</taxon>
        <taxon>Pseudomonas</taxon>
    </lineage>
</organism>
<sequence length="77" mass="8717">MALQLTRRTGQKIILSIDPAVDPQEALRWILEEGIEIGVAHIAATQVFLDIRAPLEVKVRRKELVERDNAKLELCSQ</sequence>
<dbReference type="GO" id="GO:0006109">
    <property type="term" value="P:regulation of carbohydrate metabolic process"/>
    <property type="evidence" value="ECO:0007669"/>
    <property type="project" value="InterPro"/>
</dbReference>
<dbReference type="SUPFAM" id="SSF117130">
    <property type="entry name" value="CsrA-like"/>
    <property type="match status" value="1"/>
</dbReference>
<dbReference type="Proteomes" id="UP000242930">
    <property type="component" value="Unassembled WGS sequence"/>
</dbReference>